<comment type="similarity">
    <text evidence="11">Belongs to the protein kinase superfamily. Ser/Thr protein kinase family.</text>
</comment>
<dbReference type="Gene3D" id="3.30.200.20">
    <property type="entry name" value="Phosphorylase Kinase, domain 1"/>
    <property type="match status" value="1"/>
</dbReference>
<evidence type="ECO:0000259" key="14">
    <source>
        <dbReference type="PROSITE" id="PS50011"/>
    </source>
</evidence>
<keyword evidence="5 11" id="KW-0418">Kinase</keyword>
<dbReference type="GO" id="GO:0048544">
    <property type="term" value="P:recognition of pollen"/>
    <property type="evidence" value="ECO:0007669"/>
    <property type="project" value="InterPro"/>
</dbReference>
<dbReference type="InterPro" id="IPR011009">
    <property type="entry name" value="Kinase-like_dom_sf"/>
</dbReference>
<evidence type="ECO:0000256" key="2">
    <source>
        <dbReference type="ARBA" id="ARBA00022679"/>
    </source>
</evidence>
<evidence type="ECO:0000313" key="18">
    <source>
        <dbReference type="RefSeq" id="XP_031392616.1"/>
    </source>
</evidence>
<sequence length="802" mass="89627">METACSPYFCCILMTTALLFVSRLCAPVDTITSSSPMNGNQTLISDGGTFELGFFSPRNSGPVYLGIWFHNIPTRTVVWVANRDSPVNDSSSVALKIGNDGDLVLVDGTERIIWSSGIANITSKDTVVPLLDSGNLVLGDQGSISSSDDYLWQSFDHPTNTLLAGMKLGWDLRVSLDRYLTSWKREDDPSLGDFTYGFELEGLPQKFLRKYNSKVIQRSGPWEGTRFSGLGMSSLSTIRPSFVQTPDEVYYTYNVSNKSTITRTVLSHTGSLQRCLWSDQNLEWSVTYSIPNDACDEYGKCGPNAICTINSPRICSCLTGYIPKSPLDWSALGWSEGCVKKNPSSCPGKEGFRKLKGVKVPDMLQFWINTSMSLKECRDKCLSNCSCSAYSVTDIEGRGSGCLIWYGDLIDMRQLNEFSSNQNVFIRVTASDLANSNRKRWIVGAAVSASIFLALILALFVWVKSRKVRGRHVDVHSGDDIELPMLNFVAIAKATDNFSYLNKIGEGGFGPVYRGQLPNGKEIAVKRLSENSRQGSDEFKNEALFIARLQHRNLVKLLGCCIDGEERMLIYEYMPNGNVTAANSLVWRRRFDIIVGVARGLLYLHRDSRLRIIHRDLKASNVLLDSEMNPKISDFGMARAVGGDQMLEKTMRVVGTYGYMSPENAIDGIFSTKSDVFSFGVLVLEIISGRKNRAFRHPDHNFNLLGHPWKLWLEGKAFELIDEKMEDSFAVSEVMRCIQIGLLCVQRHPEDRPSMASVILMLDSQSAMLPQPKQLGFFDERNHEDVDYSLSNEMTITQIEGR</sequence>
<dbReference type="SMART" id="SM00473">
    <property type="entry name" value="PAN_AP"/>
    <property type="match status" value="1"/>
</dbReference>
<keyword evidence="4 11" id="KW-0547">Nucleotide-binding</keyword>
<dbReference type="SMART" id="SM00220">
    <property type="entry name" value="S_TKc"/>
    <property type="match status" value="1"/>
</dbReference>
<comment type="catalytic activity">
    <reaction evidence="10 11">
        <text>L-seryl-[protein] + ATP = O-phospho-L-seryl-[protein] + ADP + H(+)</text>
        <dbReference type="Rhea" id="RHEA:17989"/>
        <dbReference type="Rhea" id="RHEA-COMP:9863"/>
        <dbReference type="Rhea" id="RHEA-COMP:11604"/>
        <dbReference type="ChEBI" id="CHEBI:15378"/>
        <dbReference type="ChEBI" id="CHEBI:29999"/>
        <dbReference type="ChEBI" id="CHEBI:30616"/>
        <dbReference type="ChEBI" id="CHEBI:83421"/>
        <dbReference type="ChEBI" id="CHEBI:456216"/>
        <dbReference type="EC" id="2.7.11.1"/>
    </reaction>
</comment>
<evidence type="ECO:0000256" key="9">
    <source>
        <dbReference type="ARBA" id="ARBA00047899"/>
    </source>
</evidence>
<dbReference type="SMART" id="SM00108">
    <property type="entry name" value="B_lectin"/>
    <property type="match status" value="1"/>
</dbReference>
<name>A0A6P8DH51_PUNGR</name>
<organism evidence="17 18">
    <name type="scientific">Punica granatum</name>
    <name type="common">Pomegranate</name>
    <dbReference type="NCBI Taxonomy" id="22663"/>
    <lineage>
        <taxon>Eukaryota</taxon>
        <taxon>Viridiplantae</taxon>
        <taxon>Streptophyta</taxon>
        <taxon>Embryophyta</taxon>
        <taxon>Tracheophyta</taxon>
        <taxon>Spermatophyta</taxon>
        <taxon>Magnoliopsida</taxon>
        <taxon>eudicotyledons</taxon>
        <taxon>Gunneridae</taxon>
        <taxon>Pentapetalae</taxon>
        <taxon>rosids</taxon>
        <taxon>malvids</taxon>
        <taxon>Myrtales</taxon>
        <taxon>Lythraceae</taxon>
        <taxon>Punica</taxon>
    </lineage>
</organism>
<keyword evidence="12" id="KW-0812">Transmembrane</keyword>
<reference evidence="17" key="1">
    <citation type="journal article" date="2020" name="Plant Biotechnol. J.">
        <title>The pomegranate (Punica granatum L.) draft genome dissects genetic divergence between soft- and hard-seeded cultivars.</title>
        <authorList>
            <person name="Luo X."/>
            <person name="Li H."/>
            <person name="Wu Z."/>
            <person name="Yao W."/>
            <person name="Zhao P."/>
            <person name="Cao D."/>
            <person name="Yu H."/>
            <person name="Li K."/>
            <person name="Poudel K."/>
            <person name="Zhao D."/>
            <person name="Zhang F."/>
            <person name="Xia X."/>
            <person name="Chen L."/>
            <person name="Wang Q."/>
            <person name="Jing D."/>
            <person name="Cao S."/>
        </authorList>
    </citation>
    <scope>NUCLEOTIDE SEQUENCE [LARGE SCALE GENOMIC DNA]</scope>
    <source>
        <strain evidence="17">cv. Tunisia</strain>
    </source>
</reference>
<proteinExistence type="inferred from homology"/>
<dbReference type="OrthoDB" id="1910371at2759"/>
<evidence type="ECO:0000256" key="11">
    <source>
        <dbReference type="PIRNR" id="PIRNR000641"/>
    </source>
</evidence>
<keyword evidence="2 11" id="KW-0808">Transferase</keyword>
<comment type="catalytic activity">
    <reaction evidence="9 11">
        <text>L-threonyl-[protein] + ATP = O-phospho-L-threonyl-[protein] + ADP + H(+)</text>
        <dbReference type="Rhea" id="RHEA:46608"/>
        <dbReference type="Rhea" id="RHEA-COMP:11060"/>
        <dbReference type="Rhea" id="RHEA-COMP:11605"/>
        <dbReference type="ChEBI" id="CHEBI:15378"/>
        <dbReference type="ChEBI" id="CHEBI:30013"/>
        <dbReference type="ChEBI" id="CHEBI:30616"/>
        <dbReference type="ChEBI" id="CHEBI:61977"/>
        <dbReference type="ChEBI" id="CHEBI:456216"/>
        <dbReference type="EC" id="2.7.11.1"/>
    </reaction>
</comment>
<dbReference type="FunFam" id="1.10.510.10:FF:000060">
    <property type="entry name" value="G-type lectin S-receptor-like serine/threonine-protein kinase"/>
    <property type="match status" value="1"/>
</dbReference>
<dbReference type="InterPro" id="IPR036426">
    <property type="entry name" value="Bulb-type_lectin_dom_sf"/>
</dbReference>
<dbReference type="GO" id="GO:0004674">
    <property type="term" value="F:protein serine/threonine kinase activity"/>
    <property type="evidence" value="ECO:0007669"/>
    <property type="project" value="UniProtKB-KW"/>
</dbReference>
<dbReference type="PIRSF" id="PIRSF000641">
    <property type="entry name" value="SRK"/>
    <property type="match status" value="1"/>
</dbReference>
<feature type="domain" description="Apple" evidence="16">
    <location>
        <begin position="346"/>
        <end position="429"/>
    </location>
</feature>
<gene>
    <name evidence="18" type="primary">LOC116204597</name>
</gene>
<dbReference type="GeneID" id="116204597"/>
<dbReference type="SUPFAM" id="SSF56112">
    <property type="entry name" value="Protein kinase-like (PK-like)"/>
    <property type="match status" value="1"/>
</dbReference>
<dbReference type="PANTHER" id="PTHR32444">
    <property type="entry name" value="BULB-TYPE LECTIN DOMAIN-CONTAINING PROTEIN"/>
    <property type="match status" value="1"/>
</dbReference>
<evidence type="ECO:0000256" key="3">
    <source>
        <dbReference type="ARBA" id="ARBA00022729"/>
    </source>
</evidence>
<dbReference type="FunFam" id="3.30.200.20:FF:000195">
    <property type="entry name" value="G-type lectin S-receptor-like serine/threonine-protein kinase"/>
    <property type="match status" value="1"/>
</dbReference>
<dbReference type="InterPro" id="IPR024171">
    <property type="entry name" value="SRK-like_kinase"/>
</dbReference>
<dbReference type="CDD" id="cd14066">
    <property type="entry name" value="STKc_IRAK"/>
    <property type="match status" value="1"/>
</dbReference>
<dbReference type="PROSITE" id="PS50011">
    <property type="entry name" value="PROTEIN_KINASE_DOM"/>
    <property type="match status" value="1"/>
</dbReference>
<keyword evidence="12" id="KW-0472">Membrane</keyword>
<dbReference type="RefSeq" id="XP_031392616.1">
    <property type="nucleotide sequence ID" value="XM_031536756.1"/>
</dbReference>
<evidence type="ECO:0000256" key="1">
    <source>
        <dbReference type="ARBA" id="ARBA00022527"/>
    </source>
</evidence>
<dbReference type="SUPFAM" id="SSF51110">
    <property type="entry name" value="alpha-D-mannose-specific plant lectins"/>
    <property type="match status" value="1"/>
</dbReference>
<evidence type="ECO:0000256" key="6">
    <source>
        <dbReference type="ARBA" id="ARBA00022840"/>
    </source>
</evidence>
<keyword evidence="12" id="KW-1133">Transmembrane helix</keyword>
<evidence type="ECO:0000256" key="4">
    <source>
        <dbReference type="ARBA" id="ARBA00022741"/>
    </source>
</evidence>
<dbReference type="Gene3D" id="3.50.4.10">
    <property type="entry name" value="Hepatocyte Growth Factor"/>
    <property type="match status" value="1"/>
</dbReference>
<dbReference type="InterPro" id="IPR008271">
    <property type="entry name" value="Ser/Thr_kinase_AS"/>
</dbReference>
<dbReference type="PROSITE" id="PS50948">
    <property type="entry name" value="PAN"/>
    <property type="match status" value="1"/>
</dbReference>
<dbReference type="InterPro" id="IPR003609">
    <property type="entry name" value="Pan_app"/>
</dbReference>
<evidence type="ECO:0000256" key="8">
    <source>
        <dbReference type="ARBA" id="ARBA00023180"/>
    </source>
</evidence>
<feature type="signal peptide" evidence="13">
    <location>
        <begin position="1"/>
        <end position="25"/>
    </location>
</feature>
<evidence type="ECO:0000256" key="5">
    <source>
        <dbReference type="ARBA" id="ARBA00022777"/>
    </source>
</evidence>
<dbReference type="CDD" id="cd00028">
    <property type="entry name" value="B_lectin"/>
    <property type="match status" value="1"/>
</dbReference>
<dbReference type="InterPro" id="IPR000719">
    <property type="entry name" value="Prot_kinase_dom"/>
</dbReference>
<protein>
    <recommendedName>
        <fullName evidence="11">Receptor-like serine/threonine-protein kinase</fullName>
        <ecNumber evidence="11">2.7.11.1</ecNumber>
    </recommendedName>
</protein>
<evidence type="ECO:0000259" key="16">
    <source>
        <dbReference type="PROSITE" id="PS50948"/>
    </source>
</evidence>
<evidence type="ECO:0000259" key="15">
    <source>
        <dbReference type="PROSITE" id="PS50927"/>
    </source>
</evidence>
<evidence type="ECO:0000256" key="13">
    <source>
        <dbReference type="SAM" id="SignalP"/>
    </source>
</evidence>
<keyword evidence="6 11" id="KW-0067">ATP-binding</keyword>
<evidence type="ECO:0000256" key="10">
    <source>
        <dbReference type="ARBA" id="ARBA00048679"/>
    </source>
</evidence>
<accession>A0A6P8DH51</accession>
<dbReference type="InterPro" id="IPR001480">
    <property type="entry name" value="Bulb-type_lectin_dom"/>
</dbReference>
<keyword evidence="1 11" id="KW-0723">Serine/threonine-protein kinase</keyword>
<dbReference type="InterPro" id="IPR001245">
    <property type="entry name" value="Ser-Thr/Tyr_kinase_cat_dom"/>
</dbReference>
<keyword evidence="8" id="KW-0325">Glycoprotein</keyword>
<feature type="domain" description="Protein kinase" evidence="14">
    <location>
        <begin position="498"/>
        <end position="769"/>
    </location>
</feature>
<dbReference type="Pfam" id="PF01453">
    <property type="entry name" value="B_lectin"/>
    <property type="match status" value="1"/>
</dbReference>
<dbReference type="PANTHER" id="PTHR32444:SF234">
    <property type="entry name" value="RECEPTOR-LIKE SERINE_THREONINE-PROTEIN KINASE"/>
    <property type="match status" value="1"/>
</dbReference>
<dbReference type="AlphaFoldDB" id="A0A6P8DH51"/>
<dbReference type="PROSITE" id="PS50927">
    <property type="entry name" value="BULB_LECTIN"/>
    <property type="match status" value="1"/>
</dbReference>
<evidence type="ECO:0000256" key="12">
    <source>
        <dbReference type="SAM" id="Phobius"/>
    </source>
</evidence>
<dbReference type="Pfam" id="PF07714">
    <property type="entry name" value="PK_Tyr_Ser-Thr"/>
    <property type="match status" value="1"/>
</dbReference>
<keyword evidence="7" id="KW-1015">Disulfide bond</keyword>
<evidence type="ECO:0000256" key="7">
    <source>
        <dbReference type="ARBA" id="ARBA00023157"/>
    </source>
</evidence>
<reference evidence="18" key="2">
    <citation type="submission" date="2025-08" db="UniProtKB">
        <authorList>
            <consortium name="RefSeq"/>
        </authorList>
    </citation>
    <scope>IDENTIFICATION</scope>
    <source>
        <tissue evidence="18">Leaf</tissue>
    </source>
</reference>
<dbReference type="CDD" id="cd01098">
    <property type="entry name" value="PAN_AP_plant"/>
    <property type="match status" value="1"/>
</dbReference>
<keyword evidence="3 13" id="KW-0732">Signal</keyword>
<feature type="chain" id="PRO_5027774193" description="Receptor-like serine/threonine-protein kinase" evidence="13">
    <location>
        <begin position="26"/>
        <end position="802"/>
    </location>
</feature>
<dbReference type="EC" id="2.7.11.1" evidence="11"/>
<keyword evidence="17" id="KW-1185">Reference proteome</keyword>
<dbReference type="Pfam" id="PF08276">
    <property type="entry name" value="PAN_2"/>
    <property type="match status" value="1"/>
</dbReference>
<dbReference type="Pfam" id="PF00954">
    <property type="entry name" value="S_locus_glycop"/>
    <property type="match status" value="1"/>
</dbReference>
<dbReference type="Gene3D" id="2.90.10.10">
    <property type="entry name" value="Bulb-type lectin domain"/>
    <property type="match status" value="1"/>
</dbReference>
<feature type="domain" description="Bulb-type lectin" evidence="15">
    <location>
        <begin position="28"/>
        <end position="151"/>
    </location>
</feature>
<dbReference type="Gene3D" id="1.10.510.10">
    <property type="entry name" value="Transferase(Phosphotransferase) domain 1"/>
    <property type="match status" value="1"/>
</dbReference>
<dbReference type="PROSITE" id="PS00108">
    <property type="entry name" value="PROTEIN_KINASE_ST"/>
    <property type="match status" value="1"/>
</dbReference>
<dbReference type="GO" id="GO:0005524">
    <property type="term" value="F:ATP binding"/>
    <property type="evidence" value="ECO:0007669"/>
    <property type="project" value="UniProtKB-KW"/>
</dbReference>
<evidence type="ECO:0000313" key="17">
    <source>
        <dbReference type="Proteomes" id="UP000515151"/>
    </source>
</evidence>
<dbReference type="Proteomes" id="UP000515151">
    <property type="component" value="Chromosome 4"/>
</dbReference>
<dbReference type="InterPro" id="IPR000858">
    <property type="entry name" value="S_locus_glycoprot_dom"/>
</dbReference>
<dbReference type="FunFam" id="2.90.10.10:FF:000001">
    <property type="entry name" value="G-type lectin S-receptor-like serine/threonine-protein kinase"/>
    <property type="match status" value="1"/>
</dbReference>
<feature type="transmembrane region" description="Helical" evidence="12">
    <location>
        <begin position="441"/>
        <end position="463"/>
    </location>
</feature>